<keyword evidence="5" id="KW-0496">Mitochondrion</keyword>
<accession>A0A452UGU2</accession>
<protein>
    <recommendedName>
        <fullName evidence="7">Large ribosomal subunit protein mL42</fullName>
    </recommendedName>
</protein>
<dbReference type="AlphaFoldDB" id="A0A452UGU2"/>
<evidence type="ECO:0000256" key="6">
    <source>
        <dbReference type="ARBA" id="ARBA00023274"/>
    </source>
</evidence>
<evidence type="ECO:0000313" key="8">
    <source>
        <dbReference type="Ensembl" id="ENSUMAP00000019991"/>
    </source>
</evidence>
<keyword evidence="3" id="KW-0809">Transit peptide</keyword>
<comment type="subcellular location">
    <subcellularLocation>
        <location evidence="1">Mitochondrion</location>
    </subcellularLocation>
</comment>
<dbReference type="GO" id="GO:0005762">
    <property type="term" value="C:mitochondrial large ribosomal subunit"/>
    <property type="evidence" value="ECO:0007669"/>
    <property type="project" value="TreeGrafter"/>
</dbReference>
<dbReference type="OMA" id="CYLPSED"/>
<keyword evidence="4" id="KW-0689">Ribosomal protein</keyword>
<evidence type="ECO:0000256" key="1">
    <source>
        <dbReference type="ARBA" id="ARBA00004173"/>
    </source>
</evidence>
<evidence type="ECO:0000256" key="5">
    <source>
        <dbReference type="ARBA" id="ARBA00023128"/>
    </source>
</evidence>
<evidence type="ECO:0000256" key="4">
    <source>
        <dbReference type="ARBA" id="ARBA00022980"/>
    </source>
</evidence>
<proteinExistence type="inferred from homology"/>
<sequence length="159" mass="18987">MAKRLKDFLQTTIWKHLFQIQNGALYCLCHKSTYSSLQDDYNCKVELALISDGRRIVCYHPFVDVPYEHTKPIPWPHPMHNIEETHDQVLQTRLDEKKNEHIEEGPMIEQLSKLYLTTKHWYPCGQYHRYHKKTRFSKRQMILRFSGIEKILSCVSLAI</sequence>
<dbReference type="GeneTree" id="ENSGT00390000010491"/>
<dbReference type="Ensembl" id="ENSUMAT00000023668.1">
    <property type="protein sequence ID" value="ENSUMAP00000019991.1"/>
    <property type="gene ID" value="ENSUMAG00000014643.1"/>
</dbReference>
<comment type="similarity">
    <text evidence="2">Belongs to the mitochondrion-specific ribosomal protein mL42 family.</text>
</comment>
<keyword evidence="6" id="KW-0687">Ribonucleoprotein</keyword>
<dbReference type="Pfam" id="PF10210">
    <property type="entry name" value="MRP-S32"/>
    <property type="match status" value="1"/>
</dbReference>
<reference evidence="8" key="1">
    <citation type="submission" date="2019-03" db="UniProtKB">
        <authorList>
            <consortium name="Ensembl"/>
        </authorList>
    </citation>
    <scope>IDENTIFICATION</scope>
</reference>
<dbReference type="PANTHER" id="PTHR13450:SF4">
    <property type="entry name" value="LARGE RIBOSOMAL SUBUNIT PROTEIN ML42"/>
    <property type="match status" value="1"/>
</dbReference>
<name>A0A452UGU2_URSMA</name>
<organism evidence="8">
    <name type="scientific">Ursus maritimus</name>
    <name type="common">Polar bear</name>
    <name type="synonym">Thalarctos maritimus</name>
    <dbReference type="NCBI Taxonomy" id="29073"/>
    <lineage>
        <taxon>Eukaryota</taxon>
        <taxon>Metazoa</taxon>
        <taxon>Chordata</taxon>
        <taxon>Craniata</taxon>
        <taxon>Vertebrata</taxon>
        <taxon>Euteleostomi</taxon>
        <taxon>Mammalia</taxon>
        <taxon>Eutheria</taxon>
        <taxon>Laurasiatheria</taxon>
        <taxon>Carnivora</taxon>
        <taxon>Caniformia</taxon>
        <taxon>Ursidae</taxon>
        <taxon>Ursus</taxon>
    </lineage>
</organism>
<evidence type="ECO:0000256" key="2">
    <source>
        <dbReference type="ARBA" id="ARBA00005556"/>
    </source>
</evidence>
<evidence type="ECO:0000256" key="7">
    <source>
        <dbReference type="ARBA" id="ARBA00035189"/>
    </source>
</evidence>
<dbReference type="InterPro" id="IPR019346">
    <property type="entry name" value="Ribosomal_mL42"/>
</dbReference>
<evidence type="ECO:0000256" key="3">
    <source>
        <dbReference type="ARBA" id="ARBA00022946"/>
    </source>
</evidence>
<dbReference type="PANTHER" id="PTHR13450">
    <property type="entry name" value="MITOCHONDRIAL 39S RIBOSOMAL PROTEIN L42"/>
    <property type="match status" value="1"/>
</dbReference>